<keyword evidence="1" id="KW-0677">Repeat</keyword>
<protein>
    <submittedName>
        <fullName evidence="5">Tetratricopeptide repeat-containing protein</fullName>
    </submittedName>
</protein>
<evidence type="ECO:0000256" key="1">
    <source>
        <dbReference type="ARBA" id="ARBA00022737"/>
    </source>
</evidence>
<reference evidence="5 6" key="1">
    <citation type="submission" date="2016-11" db="EMBL/GenBank/DDBJ databases">
        <authorList>
            <person name="Varghese N."/>
            <person name="Submissions S."/>
        </authorList>
    </citation>
    <scope>NUCLEOTIDE SEQUENCE [LARGE SCALE GENOMIC DNA]</scope>
    <source>
        <strain evidence="5 6">DSM 19027</strain>
    </source>
</reference>
<dbReference type="OrthoDB" id="2048996at2"/>
<feature type="repeat" description="TPR" evidence="3">
    <location>
        <begin position="108"/>
        <end position="141"/>
    </location>
</feature>
<feature type="repeat" description="TPR" evidence="3">
    <location>
        <begin position="40"/>
        <end position="73"/>
    </location>
</feature>
<dbReference type="Gene3D" id="1.25.40.10">
    <property type="entry name" value="Tetratricopeptide repeat domain"/>
    <property type="match status" value="3"/>
</dbReference>
<organism evidence="5 6">
    <name type="scientific">Thermoclostridium caenicola</name>
    <dbReference type="NCBI Taxonomy" id="659425"/>
    <lineage>
        <taxon>Bacteria</taxon>
        <taxon>Bacillati</taxon>
        <taxon>Bacillota</taxon>
        <taxon>Clostridia</taxon>
        <taxon>Eubacteriales</taxon>
        <taxon>Oscillospiraceae</taxon>
        <taxon>Thermoclostridium</taxon>
    </lineage>
</organism>
<keyword evidence="2 3" id="KW-0802">TPR repeat</keyword>
<proteinExistence type="predicted"/>
<evidence type="ECO:0000313" key="6">
    <source>
        <dbReference type="Proteomes" id="UP000324781"/>
    </source>
</evidence>
<evidence type="ECO:0000256" key="2">
    <source>
        <dbReference type="ARBA" id="ARBA00022803"/>
    </source>
</evidence>
<evidence type="ECO:0000259" key="4">
    <source>
        <dbReference type="Pfam" id="PF21545"/>
    </source>
</evidence>
<dbReference type="InterPro" id="IPR019734">
    <property type="entry name" value="TPR_rpt"/>
</dbReference>
<dbReference type="Pfam" id="PF14559">
    <property type="entry name" value="TPR_19"/>
    <property type="match status" value="3"/>
</dbReference>
<dbReference type="Proteomes" id="UP000324781">
    <property type="component" value="Unassembled WGS sequence"/>
</dbReference>
<dbReference type="SUPFAM" id="SSF48452">
    <property type="entry name" value="TPR-like"/>
    <property type="match status" value="2"/>
</dbReference>
<dbReference type="RefSeq" id="WP_149679321.1">
    <property type="nucleotide sequence ID" value="NZ_FQZP01000047.1"/>
</dbReference>
<dbReference type="PROSITE" id="PS50005">
    <property type="entry name" value="TPR"/>
    <property type="match status" value="4"/>
</dbReference>
<evidence type="ECO:0000256" key="3">
    <source>
        <dbReference type="PROSITE-ProRule" id="PRU00339"/>
    </source>
</evidence>
<evidence type="ECO:0000313" key="5">
    <source>
        <dbReference type="EMBL" id="SHJ37543.1"/>
    </source>
</evidence>
<dbReference type="PANTHER" id="PTHR44943">
    <property type="entry name" value="CELLULOSE SYNTHASE OPERON PROTEIN C"/>
    <property type="match status" value="1"/>
</dbReference>
<name>A0A1M6ISU5_9FIRM</name>
<gene>
    <name evidence="5" type="ORF">SAMN05444373_10477</name>
</gene>
<sequence>MDNLQVQEYLTQGAVLAGQGKHEEALAYYDKAEKENPMNIDVYLSKGIALANLDRLDEAKQQFEKALKVNRTSGLAYFHLGNIAVLQGNIALGFENYNKAIANGFDDAQVYYSIGLLHEEKGEIDMAIRNYSKAIMRDPLRPDIRIRKARLLLQGNHFPEALQTLDEMILTNPDVFEGYHLKFSVLMQLKQYDKAEEVLNTALNLFPKDPGFIIDKANLLIERKKFDEALAVLAELENAEETDDAVRRRIYMERAQIYASREDVRSAIAALEQAKALSEKAGEFDTEVIFLLANCHLSTEEYEKVLGYAQELLEKAEDGYQKETARYFEPFALKMLGRMDEALPKYKDAINEYRNQALAAPGNLDAYLLRTMCLRDIGQYDKALELIDYVITLQPDRAEPRLLRVSILEALGRNEEAAEEAKTVNTMLPEELRKK</sequence>
<dbReference type="SMART" id="SM00028">
    <property type="entry name" value="TPR"/>
    <property type="match status" value="9"/>
</dbReference>
<accession>A0A1M6ISU5</accession>
<feature type="repeat" description="TPR" evidence="3">
    <location>
        <begin position="6"/>
        <end position="39"/>
    </location>
</feature>
<dbReference type="PROSITE" id="PS50293">
    <property type="entry name" value="TPR_REGION"/>
    <property type="match status" value="1"/>
</dbReference>
<dbReference type="InterPro" id="IPR051685">
    <property type="entry name" value="Ycf3/AcsC/BcsC/TPR_MFPF"/>
</dbReference>
<keyword evidence="6" id="KW-1185">Reference proteome</keyword>
<dbReference type="InterPro" id="IPR011990">
    <property type="entry name" value="TPR-like_helical_dom_sf"/>
</dbReference>
<dbReference type="EMBL" id="FQZP01000047">
    <property type="protein sequence ID" value="SHJ37543.1"/>
    <property type="molecule type" value="Genomic_DNA"/>
</dbReference>
<feature type="repeat" description="TPR" evidence="3">
    <location>
        <begin position="364"/>
        <end position="397"/>
    </location>
</feature>
<dbReference type="AlphaFoldDB" id="A0A1M6ISU5"/>
<dbReference type="Pfam" id="PF21545">
    <property type="entry name" value="T7SS_EccA1_N"/>
    <property type="match status" value="1"/>
</dbReference>
<feature type="domain" description="ESX-1 secretion system protein EccA1-like N-terminal" evidence="4">
    <location>
        <begin position="252"/>
        <end position="397"/>
    </location>
</feature>
<dbReference type="PANTHER" id="PTHR44943:SF8">
    <property type="entry name" value="TPR REPEAT-CONTAINING PROTEIN MJ0263"/>
    <property type="match status" value="1"/>
</dbReference>
<dbReference type="InterPro" id="IPR049078">
    <property type="entry name" value="T7SS_EccA1-like_N"/>
</dbReference>